<dbReference type="InterPro" id="IPR039556">
    <property type="entry name" value="ICL/PEPM"/>
</dbReference>
<dbReference type="Proteomes" id="UP001160499">
    <property type="component" value="Unassembled WGS sequence"/>
</dbReference>
<comment type="caution">
    <text evidence="1">The sequence shown here is derived from an EMBL/GenBank/DDBJ whole genome shotgun (WGS) entry which is preliminary data.</text>
</comment>
<evidence type="ECO:0000313" key="2">
    <source>
        <dbReference type="Proteomes" id="UP001160499"/>
    </source>
</evidence>
<evidence type="ECO:0000313" key="1">
    <source>
        <dbReference type="EMBL" id="MDH6215147.1"/>
    </source>
</evidence>
<dbReference type="Pfam" id="PF13714">
    <property type="entry name" value="PEP_mutase"/>
    <property type="match status" value="1"/>
</dbReference>
<reference evidence="1 2" key="1">
    <citation type="submission" date="2023-04" db="EMBL/GenBank/DDBJ databases">
        <title>Forest soil microbial communities from Buena Vista Peninsula, Colon Province, Panama.</title>
        <authorList>
            <person name="Bouskill N."/>
        </authorList>
    </citation>
    <scope>NUCLEOTIDE SEQUENCE [LARGE SCALE GENOMIC DNA]</scope>
    <source>
        <strain evidence="1 2">GGS1</strain>
    </source>
</reference>
<accession>A0ABT6LFR3</accession>
<dbReference type="Gene3D" id="6.10.250.2750">
    <property type="match status" value="1"/>
</dbReference>
<protein>
    <submittedName>
        <fullName evidence="1">2-methylisocitrate lyase-like PEP mutase family enzyme</fullName>
    </submittedName>
</protein>
<dbReference type="CDD" id="cd00377">
    <property type="entry name" value="ICL_PEPM"/>
    <property type="match status" value="1"/>
</dbReference>
<proteinExistence type="predicted"/>
<dbReference type="PANTHER" id="PTHR42905">
    <property type="entry name" value="PHOSPHOENOLPYRUVATE CARBOXYLASE"/>
    <property type="match status" value="1"/>
</dbReference>
<dbReference type="Gene3D" id="3.20.20.60">
    <property type="entry name" value="Phosphoenolpyruvate-binding domains"/>
    <property type="match status" value="1"/>
</dbReference>
<dbReference type="InterPro" id="IPR040442">
    <property type="entry name" value="Pyrv_kinase-like_dom_sf"/>
</dbReference>
<keyword evidence="2" id="KW-1185">Reference proteome</keyword>
<dbReference type="SUPFAM" id="SSF51621">
    <property type="entry name" value="Phosphoenolpyruvate/pyruvate domain"/>
    <property type="match status" value="1"/>
</dbReference>
<dbReference type="PANTHER" id="PTHR42905:SF16">
    <property type="entry name" value="CARBOXYPHOSPHONOENOLPYRUVATE PHOSPHONOMUTASE-LIKE PROTEIN (AFU_ORTHOLOGUE AFUA_5G07230)"/>
    <property type="match status" value="1"/>
</dbReference>
<dbReference type="InterPro" id="IPR015813">
    <property type="entry name" value="Pyrv/PenolPyrv_kinase-like_dom"/>
</dbReference>
<organism evidence="1 2">
    <name type="scientific">Streptomyces pseudovenezuelae</name>
    <dbReference type="NCBI Taxonomy" id="67350"/>
    <lineage>
        <taxon>Bacteria</taxon>
        <taxon>Bacillati</taxon>
        <taxon>Actinomycetota</taxon>
        <taxon>Actinomycetes</taxon>
        <taxon>Kitasatosporales</taxon>
        <taxon>Streptomycetaceae</taxon>
        <taxon>Streptomyces</taxon>
        <taxon>Streptomyces aurantiacus group</taxon>
    </lineage>
</organism>
<gene>
    <name evidence="1" type="ORF">M2283_002430</name>
</gene>
<dbReference type="EMBL" id="JARXVH010000003">
    <property type="protein sequence ID" value="MDH6215147.1"/>
    <property type="molecule type" value="Genomic_DNA"/>
</dbReference>
<sequence>MRAKGLGSYVLAPGTDVRTVEEGLRHVDSNRRQLAERFVELHKEGCFLLPNAWDVGSAKVLESAGFSALATTSAGVAFSLGRPDHDYFADAAAGAGAEAAGRVDRETMLGRVREIAGGVAVPVSADLEDGYGEAPEVVAETIGAALATGVAGGNIEDFTGERARPLYEHALAVERIRAAREAVDGGGEPFVLVGRTDVLLVGGSLDECVRRANAYLAAGADCAFVPGAADAATIGTLVRELDGPLNVVMGLTGNALGLAELRELGVRRVTVGGSIARAMYRRLVLAARELAESGTFSYAEDQMSQGELNSLFEK</sequence>
<name>A0ABT6LFR3_9ACTN</name>